<feature type="compositionally biased region" description="Low complexity" evidence="1">
    <location>
        <begin position="22"/>
        <end position="31"/>
    </location>
</feature>
<evidence type="ECO:0000259" key="2">
    <source>
        <dbReference type="Pfam" id="PF20148"/>
    </source>
</evidence>
<dbReference type="Pfam" id="PF20148">
    <property type="entry name" value="DUF6531"/>
    <property type="match status" value="1"/>
</dbReference>
<organism evidence="3">
    <name type="scientific">hydrothermal vent metagenome</name>
    <dbReference type="NCBI Taxonomy" id="652676"/>
    <lineage>
        <taxon>unclassified sequences</taxon>
        <taxon>metagenomes</taxon>
        <taxon>ecological metagenomes</taxon>
    </lineage>
</organism>
<evidence type="ECO:0000256" key="1">
    <source>
        <dbReference type="SAM" id="MobiDB-lite"/>
    </source>
</evidence>
<sequence length="193" mass="22152">MTTESTPPVGTVRLAQEPGDKAAAQPPVRTATARRTRSSHPVIIATGEKSLDQLDFELPGPIELEWRRQYRSGDARSDGWFGQGWTHPLATELWLDDDVLRYWDEQGREVLLPAVAVGQEHFQAYEQFTLTRPDAHHWALRHNQGLTHHFYQRHPDQSRLPLEAVQDRNFRRVVLQFDDHDFGDDFDAQAAPP</sequence>
<dbReference type="InterPro" id="IPR045351">
    <property type="entry name" value="DUF6531"/>
</dbReference>
<evidence type="ECO:0000313" key="3">
    <source>
        <dbReference type="EMBL" id="VAW67885.1"/>
    </source>
</evidence>
<protein>
    <recommendedName>
        <fullName evidence="2">DUF6531 domain-containing protein</fullName>
    </recommendedName>
</protein>
<name>A0A3B0XHW6_9ZZZZ</name>
<feature type="non-terminal residue" evidence="3">
    <location>
        <position position="193"/>
    </location>
</feature>
<dbReference type="EMBL" id="UOFI01000113">
    <property type="protein sequence ID" value="VAW67885.1"/>
    <property type="molecule type" value="Genomic_DNA"/>
</dbReference>
<dbReference type="AlphaFoldDB" id="A0A3B0XHW6"/>
<accession>A0A3B0XHW6</accession>
<feature type="domain" description="DUF6531" evidence="2">
    <location>
        <begin position="40"/>
        <end position="110"/>
    </location>
</feature>
<gene>
    <name evidence="3" type="ORF">MNBD_GAMMA09-2107</name>
</gene>
<reference evidence="3" key="1">
    <citation type="submission" date="2018-06" db="EMBL/GenBank/DDBJ databases">
        <authorList>
            <person name="Zhirakovskaya E."/>
        </authorList>
    </citation>
    <scope>NUCLEOTIDE SEQUENCE</scope>
</reference>
<proteinExistence type="predicted"/>
<feature type="region of interest" description="Disordered" evidence="1">
    <location>
        <begin position="1"/>
        <end position="38"/>
    </location>
</feature>